<dbReference type="EMBL" id="VYDA01000132">
    <property type="protein sequence ID" value="MYH60869.1"/>
    <property type="molecule type" value="Genomic_DNA"/>
</dbReference>
<reference evidence="1" key="1">
    <citation type="submission" date="2019-09" db="EMBL/GenBank/DDBJ databases">
        <title>Characterisation of the sponge microbiome using genome-centric metagenomics.</title>
        <authorList>
            <person name="Engelberts J.P."/>
            <person name="Robbins S.J."/>
            <person name="De Goeij J.M."/>
            <person name="Aranda M."/>
            <person name="Bell S.C."/>
            <person name="Webster N.S."/>
        </authorList>
    </citation>
    <scope>NUCLEOTIDE SEQUENCE</scope>
    <source>
        <strain evidence="1">SB0675_bin_29</strain>
    </source>
</reference>
<dbReference type="AlphaFoldDB" id="A0A6B1FW67"/>
<organism evidence="1">
    <name type="scientific">Caldilineaceae bacterium SB0675_bin_29</name>
    <dbReference type="NCBI Taxonomy" id="2605266"/>
    <lineage>
        <taxon>Bacteria</taxon>
        <taxon>Bacillati</taxon>
        <taxon>Chloroflexota</taxon>
        <taxon>Caldilineae</taxon>
        <taxon>Caldilineales</taxon>
        <taxon>Caldilineaceae</taxon>
    </lineage>
</organism>
<evidence type="ECO:0000313" key="1">
    <source>
        <dbReference type="EMBL" id="MYH60869.1"/>
    </source>
</evidence>
<protein>
    <submittedName>
        <fullName evidence="1">DUF3800 domain-containing protein</fullName>
    </submittedName>
</protein>
<proteinExistence type="predicted"/>
<accession>A0A6B1FW67</accession>
<sequence>MADRQSYTRNYYIDEGGDSTLFSRSGKVLIGSEGCSRFFILGVLDVPDPAALQCSTDNLRDQLLDDPYFSDVPSMQEGTRKTALAFHAKDDLPEVRREVFRLLRDTEDLRFFAVVADKWQVLEYVRQRNESDPDFRYHPNELYDYLVRRLFREKLHRSSRFEIFFSKRGRADRTAALREALETTRSRFAEQHNLQSEASLHVTEIVPKEQAGLQAVDYFVWALQRLYERHEDRFVTYLWPAFRVVQDVHDRRKVGYGMYYTQKRPLNAAALAWRQNKKPPRI</sequence>
<name>A0A6B1FW67_9CHLR</name>
<dbReference type="Pfam" id="PF12686">
    <property type="entry name" value="DUF3800"/>
    <property type="match status" value="1"/>
</dbReference>
<dbReference type="InterPro" id="IPR024524">
    <property type="entry name" value="DUF3800"/>
</dbReference>
<comment type="caution">
    <text evidence="1">The sequence shown here is derived from an EMBL/GenBank/DDBJ whole genome shotgun (WGS) entry which is preliminary data.</text>
</comment>
<gene>
    <name evidence="1" type="ORF">F4148_03585</name>
</gene>